<feature type="region of interest" description="Disordered" evidence="6">
    <location>
        <begin position="466"/>
        <end position="518"/>
    </location>
</feature>
<dbReference type="AlphaFoldDB" id="A0A8H8QY14"/>
<dbReference type="PANTHER" id="PTHR33048:SF19">
    <property type="entry name" value="MEMBRANE PROTEIN PTH11-LIKE, PUTATIVE (AFU_ORTHOLOGUE AFUA_1G14080)-RELATED"/>
    <property type="match status" value="1"/>
</dbReference>
<evidence type="ECO:0000256" key="1">
    <source>
        <dbReference type="ARBA" id="ARBA00004141"/>
    </source>
</evidence>
<feature type="non-terminal residue" evidence="9">
    <location>
        <position position="1"/>
    </location>
</feature>
<feature type="compositionally biased region" description="Basic and acidic residues" evidence="6">
    <location>
        <begin position="487"/>
        <end position="497"/>
    </location>
</feature>
<evidence type="ECO:0000256" key="3">
    <source>
        <dbReference type="ARBA" id="ARBA00022989"/>
    </source>
</evidence>
<dbReference type="RefSeq" id="XP_031002623.1">
    <property type="nucleotide sequence ID" value="XM_031152498.1"/>
</dbReference>
<reference evidence="9 10" key="1">
    <citation type="submission" date="2018-05" db="EMBL/GenBank/DDBJ databases">
        <title>Genome sequencing and assembly of the regulated plant pathogen Lachnellula willkommii and related sister species for the development of diagnostic species identification markers.</title>
        <authorList>
            <person name="Giroux E."/>
            <person name="Bilodeau G."/>
        </authorList>
    </citation>
    <scope>NUCLEOTIDE SEQUENCE [LARGE SCALE GENOMIC DNA]</scope>
    <source>
        <strain evidence="9 10">CBS 185.66</strain>
    </source>
</reference>
<evidence type="ECO:0000256" key="5">
    <source>
        <dbReference type="ARBA" id="ARBA00038359"/>
    </source>
</evidence>
<feature type="transmembrane region" description="Helical" evidence="7">
    <location>
        <begin position="145"/>
        <end position="166"/>
    </location>
</feature>
<dbReference type="PANTHER" id="PTHR33048">
    <property type="entry name" value="PTH11-LIKE INTEGRAL MEMBRANE PROTEIN (AFU_ORTHOLOGUE AFUA_5G11245)"/>
    <property type="match status" value="1"/>
</dbReference>
<protein>
    <recommendedName>
        <fullName evidence="8">Rhodopsin domain-containing protein</fullName>
    </recommendedName>
</protein>
<name>A0A8H8QY14_9HELO</name>
<feature type="region of interest" description="Disordered" evidence="6">
    <location>
        <begin position="408"/>
        <end position="437"/>
    </location>
</feature>
<feature type="transmembrane region" description="Helical" evidence="7">
    <location>
        <begin position="189"/>
        <end position="215"/>
    </location>
</feature>
<organism evidence="9 10">
    <name type="scientific">Lachnellula hyalina</name>
    <dbReference type="NCBI Taxonomy" id="1316788"/>
    <lineage>
        <taxon>Eukaryota</taxon>
        <taxon>Fungi</taxon>
        <taxon>Dikarya</taxon>
        <taxon>Ascomycota</taxon>
        <taxon>Pezizomycotina</taxon>
        <taxon>Leotiomycetes</taxon>
        <taxon>Helotiales</taxon>
        <taxon>Lachnaceae</taxon>
        <taxon>Lachnellula</taxon>
    </lineage>
</organism>
<dbReference type="GeneID" id="41987767"/>
<feature type="transmembrane region" description="Helical" evidence="7">
    <location>
        <begin position="227"/>
        <end position="245"/>
    </location>
</feature>
<comment type="caution">
    <text evidence="9">The sequence shown here is derived from an EMBL/GenBank/DDBJ whole genome shotgun (WGS) entry which is preliminary data.</text>
</comment>
<feature type="domain" description="Rhodopsin" evidence="8">
    <location>
        <begin position="44"/>
        <end position="250"/>
    </location>
</feature>
<keyword evidence="3 7" id="KW-1133">Transmembrane helix</keyword>
<dbReference type="Proteomes" id="UP000431533">
    <property type="component" value="Unassembled WGS sequence"/>
</dbReference>
<evidence type="ECO:0000259" key="8">
    <source>
        <dbReference type="Pfam" id="PF20684"/>
    </source>
</evidence>
<dbReference type="OrthoDB" id="5398233at2759"/>
<dbReference type="InterPro" id="IPR049326">
    <property type="entry name" value="Rhodopsin_dom_fungi"/>
</dbReference>
<sequence length="518" mass="57670">AGVAVGISMGIYSSAPPARQFYQDKPTLLVCWWCTVFAAVIIVVRVCGRFIRSERLFKEDWMAFACIIPLFIRMGVVHVVLLYGTNNTITTGLTEQEIYHRSIGSRLVLVSRIFYAATLWMLKLTISEFFKRLISSIWRESHERILIFIRWFFLITFVAVVIADIAECQPFTHYYQVVPDPGPKCRQGYAQLLTMGTANVITDLLLVLFPIPIIIRSKMGLKRKTQLVLLFAGSLLPAGTTLYRIPNIIDRHGSQQYRSLLASVEILFATVIANSLVLGSFIRDRGVKKQRWKFGSMSDSIERTASRRGTVTRHWGSDEDLVRDLGLGVDPELRGATPTPRPAPMAVAGNLPVIKGHSEIISRDWQFPGGRSESSDEVDLMKFHDGGHSPGEVSSLATPRKVSFFDVGGLLDEDQPTRVSSSRTTDTDGESSTRGHLYSTWSYENGLSPAPARRGSSALLQDIGGLLGPRRKHEPRSYELQTILQEESSHPSSDAHGHSAIQRQQTTLSLQDVGGLLK</sequence>
<dbReference type="Pfam" id="PF20684">
    <property type="entry name" value="Fung_rhodopsin"/>
    <property type="match status" value="1"/>
</dbReference>
<evidence type="ECO:0000256" key="7">
    <source>
        <dbReference type="SAM" id="Phobius"/>
    </source>
</evidence>
<dbReference type="GO" id="GO:0016020">
    <property type="term" value="C:membrane"/>
    <property type="evidence" value="ECO:0007669"/>
    <property type="project" value="UniProtKB-SubCell"/>
</dbReference>
<comment type="subcellular location">
    <subcellularLocation>
        <location evidence="1">Membrane</location>
        <topology evidence="1">Multi-pass membrane protein</topology>
    </subcellularLocation>
</comment>
<keyword evidence="10" id="KW-1185">Reference proteome</keyword>
<keyword evidence="4 7" id="KW-0472">Membrane</keyword>
<keyword evidence="2 7" id="KW-0812">Transmembrane</keyword>
<feature type="transmembrane region" description="Helical" evidence="7">
    <location>
        <begin position="27"/>
        <end position="48"/>
    </location>
</feature>
<feature type="transmembrane region" description="Helical" evidence="7">
    <location>
        <begin position="257"/>
        <end position="282"/>
    </location>
</feature>
<proteinExistence type="inferred from homology"/>
<evidence type="ECO:0000256" key="2">
    <source>
        <dbReference type="ARBA" id="ARBA00022692"/>
    </source>
</evidence>
<evidence type="ECO:0000313" key="9">
    <source>
        <dbReference type="EMBL" id="TVY23835.1"/>
    </source>
</evidence>
<evidence type="ECO:0000256" key="6">
    <source>
        <dbReference type="SAM" id="MobiDB-lite"/>
    </source>
</evidence>
<feature type="transmembrane region" description="Helical" evidence="7">
    <location>
        <begin position="60"/>
        <end position="83"/>
    </location>
</feature>
<accession>A0A8H8QY14</accession>
<dbReference type="EMBL" id="QGMH01000160">
    <property type="protein sequence ID" value="TVY23835.1"/>
    <property type="molecule type" value="Genomic_DNA"/>
</dbReference>
<dbReference type="InterPro" id="IPR052337">
    <property type="entry name" value="SAT4-like"/>
</dbReference>
<comment type="similarity">
    <text evidence="5">Belongs to the SAT4 family.</text>
</comment>
<feature type="transmembrane region" description="Helical" evidence="7">
    <location>
        <begin position="103"/>
        <end position="124"/>
    </location>
</feature>
<evidence type="ECO:0000313" key="10">
    <source>
        <dbReference type="Proteomes" id="UP000431533"/>
    </source>
</evidence>
<evidence type="ECO:0000256" key="4">
    <source>
        <dbReference type="ARBA" id="ARBA00023136"/>
    </source>
</evidence>
<feature type="compositionally biased region" description="Polar residues" evidence="6">
    <location>
        <begin position="501"/>
        <end position="510"/>
    </location>
</feature>
<gene>
    <name evidence="9" type="ORF">LHYA1_G007569</name>
</gene>